<name>A0A420XLI1_9ACTN</name>
<keyword evidence="1" id="KW-1133">Transmembrane helix</keyword>
<proteinExistence type="predicted"/>
<feature type="transmembrane region" description="Helical" evidence="1">
    <location>
        <begin position="7"/>
        <end position="30"/>
    </location>
</feature>
<dbReference type="RefSeq" id="WP_121194438.1">
    <property type="nucleotide sequence ID" value="NZ_RBWV01000014.1"/>
</dbReference>
<comment type="caution">
    <text evidence="2">The sequence shown here is derived from an EMBL/GenBank/DDBJ whole genome shotgun (WGS) entry which is preliminary data.</text>
</comment>
<feature type="transmembrane region" description="Helical" evidence="1">
    <location>
        <begin position="69"/>
        <end position="90"/>
    </location>
</feature>
<dbReference type="Proteomes" id="UP000281955">
    <property type="component" value="Unassembled WGS sequence"/>
</dbReference>
<evidence type="ECO:0008006" key="4">
    <source>
        <dbReference type="Google" id="ProtNLM"/>
    </source>
</evidence>
<feature type="transmembrane region" description="Helical" evidence="1">
    <location>
        <begin position="96"/>
        <end position="114"/>
    </location>
</feature>
<keyword evidence="3" id="KW-1185">Reference proteome</keyword>
<evidence type="ECO:0000256" key="1">
    <source>
        <dbReference type="SAM" id="Phobius"/>
    </source>
</evidence>
<organism evidence="2 3">
    <name type="scientific">Motilibacter peucedani</name>
    <dbReference type="NCBI Taxonomy" id="598650"/>
    <lineage>
        <taxon>Bacteria</taxon>
        <taxon>Bacillati</taxon>
        <taxon>Actinomycetota</taxon>
        <taxon>Actinomycetes</taxon>
        <taxon>Motilibacterales</taxon>
        <taxon>Motilibacteraceae</taxon>
        <taxon>Motilibacter</taxon>
    </lineage>
</organism>
<evidence type="ECO:0000313" key="3">
    <source>
        <dbReference type="Proteomes" id="UP000281955"/>
    </source>
</evidence>
<reference evidence="2 3" key="1">
    <citation type="submission" date="2018-10" db="EMBL/GenBank/DDBJ databases">
        <title>Genomic Encyclopedia of Archaeal and Bacterial Type Strains, Phase II (KMG-II): from individual species to whole genera.</title>
        <authorList>
            <person name="Goeker M."/>
        </authorList>
    </citation>
    <scope>NUCLEOTIDE SEQUENCE [LARGE SCALE GENOMIC DNA]</scope>
    <source>
        <strain evidence="2 3">RP-AC37</strain>
    </source>
</reference>
<sequence>MHTYDAAVLRGAGVPAAGVAVLVVAGAAVADGGSGALGAGLAGLLVLAVFGLTAWLCSLTRGTSPATAMALAVSSYVAKVVVLGGVLAVFGGSSALSSDAVPVALVLVTLAWMAGEVRAFTVLRTPYVEPTGWSTPSPAPSGRASARVAARASVARAPAGRAAS</sequence>
<protein>
    <recommendedName>
        <fullName evidence="4">ATP synthase protein I</fullName>
    </recommendedName>
</protein>
<feature type="transmembrane region" description="Helical" evidence="1">
    <location>
        <begin position="36"/>
        <end position="57"/>
    </location>
</feature>
<dbReference type="InParanoid" id="A0A420XLI1"/>
<dbReference type="EMBL" id="RBWV01000014">
    <property type="protein sequence ID" value="RKS71365.1"/>
    <property type="molecule type" value="Genomic_DNA"/>
</dbReference>
<accession>A0A420XLI1</accession>
<dbReference type="AlphaFoldDB" id="A0A420XLI1"/>
<keyword evidence="1" id="KW-0472">Membrane</keyword>
<keyword evidence="1" id="KW-0812">Transmembrane</keyword>
<evidence type="ECO:0000313" key="2">
    <source>
        <dbReference type="EMBL" id="RKS71365.1"/>
    </source>
</evidence>
<gene>
    <name evidence="2" type="ORF">CLV35_3161</name>
</gene>